<dbReference type="PROSITE" id="PS51892">
    <property type="entry name" value="SUBTILASE"/>
    <property type="match status" value="1"/>
</dbReference>
<evidence type="ECO:0000256" key="1">
    <source>
        <dbReference type="ARBA" id="ARBA00022670"/>
    </source>
</evidence>
<name>A0A0S6UA39_NEOTH</name>
<dbReference type="PANTHER" id="PTHR43399">
    <property type="entry name" value="SUBTILISIN-RELATED"/>
    <property type="match status" value="1"/>
</dbReference>
<dbReference type="PROSITE" id="PS51272">
    <property type="entry name" value="SLH"/>
    <property type="match status" value="3"/>
</dbReference>
<evidence type="ECO:0000256" key="4">
    <source>
        <dbReference type="ARBA" id="ARBA00022825"/>
    </source>
</evidence>
<dbReference type="SUPFAM" id="SSF52743">
    <property type="entry name" value="Subtilisin-like"/>
    <property type="match status" value="1"/>
</dbReference>
<feature type="active site" description="Charge relay system" evidence="5">
    <location>
        <position position="74"/>
    </location>
</feature>
<feature type="domain" description="SLH" evidence="7">
    <location>
        <begin position="1015"/>
        <end position="1078"/>
    </location>
</feature>
<dbReference type="Proteomes" id="UP000063718">
    <property type="component" value="Unassembled WGS sequence"/>
</dbReference>
<sequence length="1234" mass="128475">MGKSLHNTRSATRILILILLLLIPILAGRPPALGIRGFLNDRAADIIGARPLAAPGLVVPEGLTGKGEIVGLADSGLDAGSVDDIHPDLQSTPGQMPKVVMLKSWAGREKADDPIGHGTHLAGIIAGSGAASGGQYRGIAPGASIYFQGLLDEEGALSPPGDLASLFRAAYDAGVRIHVDGWGGGPNAYRDVSAQIDAFVRQNPDFLPIFGAGNGGPVQGSLTAEANSKNALVIGASESVRPAFSPDANDAHRQADFSSRGPAGDGRLRPDLLAPGSALVSTRSRLVDSNFPANQQYTVMGGTSQAAAVAGGAAAVLRQYLRGNGFPDPPAALMKAALVNAAWTPQEGPTADFPGILDLAGTILALEEGTMHLADGNRGLGEGQEATFQFQVTDSGAPLRATLAWTDPAPAPGATTALVNDLDLTVIAPDGRTYAGNDFGGEGQPDRRNNLEKVYIKNPTPGTYTIKVKAAAVRKNALPGNPFLAQDFALAYGQPLERGVVAGATADGRVTLSDGRTITAPSGGIKNCVDGAIAPADAAYILPGADAYLGPRTLYIVARRWQAAGVQALATSGGALFLEINSQARTGGYYFNTAGSLALNGRPVGVADLQPGFDLAATINPSTGTLWQVRAGYQEKEGFLAYVNLAKRELRILGDDRSYSFSPRVAVTFADSLVEAAPADLPYGAADRADPSTLVPGMAVRLVLDPETGQVQYIAVKRELALGTIAGVKGDTLTLATGTDYTLFPGAPVRRDGREAGVADLQPGDWVILNLMPGSHQIIALTAYSNVTYGRVLYLSGDRHSLYLMDCTNQFRSYNLDDSTRVFRWGLPVSAATLSPGDWVRLTAVPGETTAWRVDAVSPAGEVDRVLAGVDGEKGLLRTADGSTYTLTSRTLVTLNGYRVAAADLPAWLPVSLTLLEGPERPILARVAASSFPGSQPPRLEVSVLQSAGEVVLKGTTSADRLYLQHDNGAQEVVPVGTGGSFQWRVPTGEKNVLLIALDRTTSGVTGQKLDLTSIQDEGFWDTRGHWAENDINKMAARGLVAGYEDGSFRPDNPVTRVELIAFLVRLAGWRVPAGSQPDFTDRQIIPDWARATVAVALERGLVSGYPDGSFRPGQVVSRVEAAAFFTRYLEIAGKLPSGSAPGASGPATSSSGTTAASNGASAGTAGPGSRSAGALSSSQPPPFTDWDSVPVWGREAVARAYAAGLMGGMAPGVFAPLSPLTRAQAAAIMARML</sequence>
<accession>A0A0S6UA39</accession>
<gene>
    <name evidence="8" type="ORF">MTY_0925</name>
</gene>
<reference evidence="8" key="1">
    <citation type="journal article" date="2014" name="Gene">
        <title>Genome-guided analysis of transformation efficiency and carbon dioxide assimilation by Moorella thermoacetica Y72.</title>
        <authorList>
            <person name="Tsukahara K."/>
            <person name="Kita A."/>
            <person name="Nakashimada Y."/>
            <person name="Hoshino T."/>
            <person name="Murakami K."/>
        </authorList>
    </citation>
    <scope>NUCLEOTIDE SEQUENCE [LARGE SCALE GENOMIC DNA]</scope>
    <source>
        <strain evidence="8">Y72</strain>
    </source>
</reference>
<dbReference type="InterPro" id="IPR051048">
    <property type="entry name" value="Peptidase_S8/S53_subtilisin"/>
</dbReference>
<dbReference type="InterPro" id="IPR001119">
    <property type="entry name" value="SLH_dom"/>
</dbReference>
<dbReference type="PIRSF" id="PIRSF037899">
    <property type="entry name" value="Subtilisin_rel_Moth_2364"/>
    <property type="match status" value="1"/>
</dbReference>
<dbReference type="PRINTS" id="PR00723">
    <property type="entry name" value="SUBTILISIN"/>
</dbReference>
<dbReference type="RefSeq" id="WP_025773524.1">
    <property type="nucleotide sequence ID" value="NZ_DF238840.1"/>
</dbReference>
<dbReference type="EMBL" id="DF238840">
    <property type="protein sequence ID" value="GAF25589.1"/>
    <property type="molecule type" value="Genomic_DNA"/>
</dbReference>
<dbReference type="InterPro" id="IPR007280">
    <property type="entry name" value="Peptidase_C_arc/bac"/>
</dbReference>
<feature type="domain" description="SLH" evidence="7">
    <location>
        <begin position="1080"/>
        <end position="1140"/>
    </location>
</feature>
<dbReference type="Gene3D" id="2.60.120.380">
    <property type="match status" value="1"/>
</dbReference>
<comment type="similarity">
    <text evidence="5">Belongs to the peptidase S8 family.</text>
</comment>
<dbReference type="InterPro" id="IPR015500">
    <property type="entry name" value="Peptidase_S8_subtilisin-rel"/>
</dbReference>
<feature type="active site" description="Charge relay system" evidence="5">
    <location>
        <position position="117"/>
    </location>
</feature>
<keyword evidence="3 5" id="KW-0378">Hydrolase</keyword>
<feature type="domain" description="SLH" evidence="7">
    <location>
        <begin position="1181"/>
        <end position="1234"/>
    </location>
</feature>
<dbReference type="Gene3D" id="3.40.50.200">
    <property type="entry name" value="Peptidase S8/S53 domain"/>
    <property type="match status" value="1"/>
</dbReference>
<dbReference type="PANTHER" id="PTHR43399:SF5">
    <property type="entry name" value="PEPTIDASE S8 FAMILY WITH PROTEASE-ASSOCIATED DOMAIN"/>
    <property type="match status" value="1"/>
</dbReference>
<dbReference type="InterPro" id="IPR008979">
    <property type="entry name" value="Galactose-bd-like_sf"/>
</dbReference>
<dbReference type="SUPFAM" id="SSF49785">
    <property type="entry name" value="Galactose-binding domain-like"/>
    <property type="match status" value="1"/>
</dbReference>
<proteinExistence type="inferred from homology"/>
<dbReference type="InterPro" id="IPR036852">
    <property type="entry name" value="Peptidase_S8/S53_dom_sf"/>
</dbReference>
<evidence type="ECO:0000256" key="5">
    <source>
        <dbReference type="PROSITE-ProRule" id="PRU01240"/>
    </source>
</evidence>
<dbReference type="InterPro" id="IPR000209">
    <property type="entry name" value="Peptidase_S8/S53_dom"/>
</dbReference>
<dbReference type="GO" id="GO:0004252">
    <property type="term" value="F:serine-type endopeptidase activity"/>
    <property type="evidence" value="ECO:0007669"/>
    <property type="project" value="UniProtKB-UniRule"/>
</dbReference>
<feature type="active site" description="Charge relay system" evidence="5">
    <location>
        <position position="304"/>
    </location>
</feature>
<evidence type="ECO:0000259" key="7">
    <source>
        <dbReference type="PROSITE" id="PS51272"/>
    </source>
</evidence>
<feature type="region of interest" description="Disordered" evidence="6">
    <location>
        <begin position="1139"/>
        <end position="1188"/>
    </location>
</feature>
<dbReference type="AlphaFoldDB" id="A0A0S6UA39"/>
<dbReference type="CDD" id="cd04842">
    <property type="entry name" value="Peptidases_S8_Kp43_protease"/>
    <property type="match status" value="1"/>
</dbReference>
<feature type="region of interest" description="Disordered" evidence="6">
    <location>
        <begin position="243"/>
        <end position="271"/>
    </location>
</feature>
<organism evidence="8">
    <name type="scientific">Moorella thermoacetica Y72</name>
    <dbReference type="NCBI Taxonomy" id="1325331"/>
    <lineage>
        <taxon>Bacteria</taxon>
        <taxon>Bacillati</taxon>
        <taxon>Bacillota</taxon>
        <taxon>Clostridia</taxon>
        <taxon>Neomoorellales</taxon>
        <taxon>Neomoorellaceae</taxon>
        <taxon>Neomoorella</taxon>
    </lineage>
</organism>
<evidence type="ECO:0000313" key="8">
    <source>
        <dbReference type="EMBL" id="GAF25589.1"/>
    </source>
</evidence>
<evidence type="ECO:0000256" key="3">
    <source>
        <dbReference type="ARBA" id="ARBA00022801"/>
    </source>
</evidence>
<evidence type="ECO:0000256" key="6">
    <source>
        <dbReference type="SAM" id="MobiDB-lite"/>
    </source>
</evidence>
<dbReference type="GO" id="GO:0006508">
    <property type="term" value="P:proteolysis"/>
    <property type="evidence" value="ECO:0007669"/>
    <property type="project" value="UniProtKB-KW"/>
</dbReference>
<dbReference type="InterPro" id="IPR017313">
    <property type="entry name" value="Moth2364"/>
</dbReference>
<keyword evidence="1 5" id="KW-0645">Protease</keyword>
<keyword evidence="2" id="KW-0677">Repeat</keyword>
<dbReference type="Pfam" id="PF00395">
    <property type="entry name" value="SLH"/>
    <property type="match status" value="3"/>
</dbReference>
<dbReference type="Pfam" id="PF00082">
    <property type="entry name" value="Peptidase_S8"/>
    <property type="match status" value="1"/>
</dbReference>
<keyword evidence="4 5" id="KW-0720">Serine protease</keyword>
<dbReference type="Pfam" id="PF04151">
    <property type="entry name" value="PPC"/>
    <property type="match status" value="1"/>
</dbReference>
<dbReference type="InterPro" id="IPR034058">
    <property type="entry name" value="TagA/B/C/D_pept_dom"/>
</dbReference>
<evidence type="ECO:0000256" key="2">
    <source>
        <dbReference type="ARBA" id="ARBA00022737"/>
    </source>
</evidence>
<feature type="compositionally biased region" description="Low complexity" evidence="6">
    <location>
        <begin position="1139"/>
        <end position="1175"/>
    </location>
</feature>
<protein>
    <submittedName>
        <fullName evidence="8">Subtilisin-like serine proteases</fullName>
    </submittedName>
</protein>